<feature type="domain" description="MucBP" evidence="5">
    <location>
        <begin position="656"/>
        <end position="721"/>
    </location>
</feature>
<keyword evidence="2" id="KW-0677">Repeat</keyword>
<evidence type="ECO:0000313" key="6">
    <source>
        <dbReference type="EMBL" id="RXI78954.1"/>
    </source>
</evidence>
<dbReference type="Gene3D" id="3.80.10.10">
    <property type="entry name" value="Ribonuclease Inhibitor"/>
    <property type="match status" value="1"/>
</dbReference>
<keyword evidence="7" id="KW-1185">Reference proteome</keyword>
<feature type="compositionally biased region" description="Polar residues" evidence="3">
    <location>
        <begin position="122"/>
        <end position="140"/>
    </location>
</feature>
<feature type="domain" description="MucBP" evidence="5">
    <location>
        <begin position="749"/>
        <end position="810"/>
    </location>
</feature>
<accession>A0A4V1LFF1</accession>
<comment type="caution">
    <text evidence="6">The sequence shown here is derived from an EMBL/GenBank/DDBJ whole genome shotgun (WGS) entry which is preliminary data.</text>
</comment>
<feature type="region of interest" description="Disordered" evidence="3">
    <location>
        <begin position="66"/>
        <end position="146"/>
    </location>
</feature>
<dbReference type="PANTHER" id="PTHR46652">
    <property type="entry name" value="LEUCINE-RICH REPEAT AND IQ DOMAIN-CONTAINING PROTEIN 1-RELATED"/>
    <property type="match status" value="1"/>
</dbReference>
<dbReference type="Pfam" id="PF12799">
    <property type="entry name" value="LRR_4"/>
    <property type="match status" value="1"/>
</dbReference>
<dbReference type="EMBL" id="QXIL01000007">
    <property type="protein sequence ID" value="RXI78954.1"/>
    <property type="molecule type" value="Genomic_DNA"/>
</dbReference>
<dbReference type="SUPFAM" id="SSF52058">
    <property type="entry name" value="L domain-like"/>
    <property type="match status" value="1"/>
</dbReference>
<dbReference type="Proteomes" id="UP000290602">
    <property type="component" value="Unassembled WGS sequence"/>
</dbReference>
<sequence>MEITKRKKFIASTRWLSVVALTLGAIGTTDKIAHADTGDITEGTQIEITQSEYNSPNNEILKKKIAKQSSVDSMEQTSTGEPVSSTSTSKASRATNPTPDKVETTARVKSTVPNKLKKGQEITPNLGKSPQKISKTSVPTESLVRRKSLPTMPANGYKMEQIKPVATPLVRSVQSVHTVGSSAISRTSKTAKNDKRLLITPKSGEQIQKIQDTTLKLGIDELLPDKNLQQLVLYALQQQKLAVTTPTDITQDMLKKLTKLDVDDKTGSNKQKKDQNFYNAVNGVQSLAGLKYATNLTRLVITPDTHTGWGRASGNLQNISDIQALSNLTFVNFDRNKIKNTKDFANLKALTNLSLSHNQINDLSGIANLTNLTTINFDANKISDISALTKLVNLQVISLSKNDITDISALKGITAIPKNMNLGYNHIYDITPVLSLSWQPFFGPDPYYVISAGNQTLVLDQAILNPTTKTLSTWSFAYDNLTNFNEVMDGYPKRDTQPANDLSHSDGRYNTIGNSRWITWYDLTGGSLNLNWHVARGDSYEQQQLAAPNGLTFNGTIEIPYTLRDDMGSVTVNFKLDDGVNIAPFQILSGAVNSQFDVLNPATVQATISELNRRGFIYEYPRKSSLDLSTVTKESMGTYGTDSQNVALVFTLGQRIHFVDEQGTTIQDDVVKTGAAGTTWTTTIPELKGYTYDRVEGSTPTAQTLSGKFVEYSPDINIIYKADQKPVVPVKPGQPNPPVTPETPSTTGTVTVHYQTTTGQELASQILTGTVGQPYATMARTFTGYQLDRVPANTSGTYTATNQNVVYVYTVNVATPKPVPVPTPEQPAANNNGDQIATDDLAPQTGKITAVITGAAVQSTNGPQVARVAPSSSLKYKGSEPAQLTKASLQQATIGGSENKITKSVLQRSAVNGSRKVAVKSGLLPQTNSQPKKSWLGCWLGWLLLVLSGGIVGLKRKHD</sequence>
<dbReference type="PROSITE" id="PS51450">
    <property type="entry name" value="LRR"/>
    <property type="match status" value="3"/>
</dbReference>
<dbReference type="SMART" id="SM00365">
    <property type="entry name" value="LRR_SD22"/>
    <property type="match status" value="3"/>
</dbReference>
<reference evidence="6 7" key="1">
    <citation type="submission" date="2018-08" db="EMBL/GenBank/DDBJ databases">
        <title>Lactobacillus suantsai sp. nov., isolated from traditional fermented suan-tsai in Taiwan.</title>
        <authorList>
            <person name="Huang C.-H."/>
        </authorList>
    </citation>
    <scope>NUCLEOTIDE SEQUENCE [LARGE SCALE GENOMIC DNA]</scope>
    <source>
        <strain evidence="6 7">BCRC 12945</strain>
    </source>
</reference>
<dbReference type="PANTHER" id="PTHR46652:SF3">
    <property type="entry name" value="LEUCINE-RICH REPEAT-CONTAINING PROTEIN 9"/>
    <property type="match status" value="1"/>
</dbReference>
<feature type="compositionally biased region" description="Pro residues" evidence="3">
    <location>
        <begin position="732"/>
        <end position="741"/>
    </location>
</feature>
<organism evidence="6 7">
    <name type="scientific">Levilactobacillus suantsaii</name>
    <dbReference type="NCBI Taxonomy" id="2292255"/>
    <lineage>
        <taxon>Bacteria</taxon>
        <taxon>Bacillati</taxon>
        <taxon>Bacillota</taxon>
        <taxon>Bacilli</taxon>
        <taxon>Lactobacillales</taxon>
        <taxon>Lactobacillaceae</taxon>
        <taxon>Levilactobacillus</taxon>
    </lineage>
</organism>
<feature type="domain" description="MucBP" evidence="5">
    <location>
        <begin position="570"/>
        <end position="651"/>
    </location>
</feature>
<keyword evidence="1" id="KW-0433">Leucine-rich repeat</keyword>
<feature type="compositionally biased region" description="Low complexity" evidence="3">
    <location>
        <begin position="84"/>
        <end position="95"/>
    </location>
</feature>
<evidence type="ECO:0000259" key="5">
    <source>
        <dbReference type="Pfam" id="PF06458"/>
    </source>
</evidence>
<dbReference type="Gene3D" id="3.10.20.320">
    <property type="entry name" value="Putative peptidoglycan bound protein (lpxtg motif)"/>
    <property type="match status" value="2"/>
</dbReference>
<feature type="compositionally biased region" description="Polar residues" evidence="3">
    <location>
        <begin position="67"/>
        <end position="83"/>
    </location>
</feature>
<name>A0A4V1LFF1_9LACO</name>
<feature type="transmembrane region" description="Helical" evidence="4">
    <location>
        <begin position="934"/>
        <end position="954"/>
    </location>
</feature>
<dbReference type="InterPro" id="IPR032675">
    <property type="entry name" value="LRR_dom_sf"/>
</dbReference>
<proteinExistence type="predicted"/>
<gene>
    <name evidence="6" type="ORF">DXH47_05450</name>
</gene>
<keyword evidence="4" id="KW-0472">Membrane</keyword>
<evidence type="ECO:0000256" key="1">
    <source>
        <dbReference type="ARBA" id="ARBA00022614"/>
    </source>
</evidence>
<dbReference type="InterPro" id="IPR001611">
    <property type="entry name" value="Leu-rich_rpt"/>
</dbReference>
<evidence type="ECO:0000256" key="4">
    <source>
        <dbReference type="SAM" id="Phobius"/>
    </source>
</evidence>
<dbReference type="InterPro" id="IPR025875">
    <property type="entry name" value="Leu-rich_rpt_4"/>
</dbReference>
<dbReference type="AlphaFoldDB" id="A0A4V1LFF1"/>
<dbReference type="OrthoDB" id="2680104at2"/>
<dbReference type="Pfam" id="PF06458">
    <property type="entry name" value="MucBP"/>
    <property type="match status" value="3"/>
</dbReference>
<feature type="region of interest" description="Disordered" evidence="3">
    <location>
        <begin position="727"/>
        <end position="748"/>
    </location>
</feature>
<dbReference type="InterPro" id="IPR050836">
    <property type="entry name" value="SDS22/Internalin_LRR"/>
</dbReference>
<evidence type="ECO:0000256" key="2">
    <source>
        <dbReference type="ARBA" id="ARBA00022737"/>
    </source>
</evidence>
<evidence type="ECO:0000313" key="7">
    <source>
        <dbReference type="Proteomes" id="UP000290602"/>
    </source>
</evidence>
<dbReference type="RefSeq" id="WP_129032308.1">
    <property type="nucleotide sequence ID" value="NZ_QXIL01000007.1"/>
</dbReference>
<keyword evidence="4" id="KW-0812">Transmembrane</keyword>
<protein>
    <recommendedName>
        <fullName evidence="5">MucBP domain-containing protein</fullName>
    </recommendedName>
</protein>
<evidence type="ECO:0000256" key="3">
    <source>
        <dbReference type="SAM" id="MobiDB-lite"/>
    </source>
</evidence>
<keyword evidence="4" id="KW-1133">Transmembrane helix</keyword>
<dbReference type="InterPro" id="IPR009459">
    <property type="entry name" value="MucBP_dom"/>
</dbReference>